<keyword evidence="3 10" id="KW-0813">Transport</keyword>
<evidence type="ECO:0000256" key="6">
    <source>
        <dbReference type="ARBA" id="ARBA00023008"/>
    </source>
</evidence>
<dbReference type="InterPro" id="IPR028871">
    <property type="entry name" value="BlueCu_1_BS"/>
</dbReference>
<dbReference type="InterPro" id="IPR002387">
    <property type="entry name" value="Plastocyanin"/>
</dbReference>
<sequence length="149" mass="15078">MATLASGLREGACARGAAPVAMAAMRDTLAAAGKAAGMSLATLALVAQAAGAVTIKMGGDTGALVFEPANVTIKAGDSVTWKNNAGFPHNVVFDEDEIPSGVSADAISHEDYLNAPGEEVTTKFTKPGKYAFHCEPHEGAGMNGTVTVE</sequence>
<keyword evidence="8 10" id="KW-0472">Membrane</keyword>
<feature type="binding site" evidence="9">
    <location>
        <position position="142"/>
    </location>
    <ligand>
        <name>Cu cation</name>
        <dbReference type="ChEBI" id="CHEBI:23378"/>
    </ligand>
</feature>
<evidence type="ECO:0000259" key="11">
    <source>
        <dbReference type="Pfam" id="PF00127"/>
    </source>
</evidence>
<dbReference type="Gene3D" id="2.60.40.420">
    <property type="entry name" value="Cupredoxins - blue copper proteins"/>
    <property type="match status" value="1"/>
</dbReference>
<evidence type="ECO:0000256" key="8">
    <source>
        <dbReference type="ARBA" id="ARBA00023136"/>
    </source>
</evidence>
<evidence type="ECO:0000256" key="5">
    <source>
        <dbReference type="ARBA" id="ARBA00022982"/>
    </source>
</evidence>
<keyword evidence="6 9" id="KW-0186">Copper</keyword>
<dbReference type="EMBL" id="JALJOU010000087">
    <property type="protein sequence ID" value="KAK9822458.1"/>
    <property type="molecule type" value="Genomic_DNA"/>
</dbReference>
<gene>
    <name evidence="12" type="ORF">WJX81_003358</name>
</gene>
<dbReference type="GO" id="GO:0009055">
    <property type="term" value="F:electron transfer activity"/>
    <property type="evidence" value="ECO:0007669"/>
    <property type="project" value="UniProtKB-UniRule"/>
</dbReference>
<accession>A0AAW1QM02</accession>
<dbReference type="SUPFAM" id="SSF49503">
    <property type="entry name" value="Cupredoxins"/>
    <property type="match status" value="1"/>
</dbReference>
<keyword evidence="13" id="KW-1185">Reference proteome</keyword>
<dbReference type="InterPro" id="IPR000923">
    <property type="entry name" value="BlueCu_1"/>
</dbReference>
<evidence type="ECO:0000313" key="12">
    <source>
        <dbReference type="EMBL" id="KAK9822458.1"/>
    </source>
</evidence>
<keyword evidence="5 10" id="KW-0249">Electron transport</keyword>
<feature type="binding site" evidence="9">
    <location>
        <position position="89"/>
    </location>
    <ligand>
        <name>Cu cation</name>
        <dbReference type="ChEBI" id="CHEBI:23378"/>
    </ligand>
</feature>
<dbReference type="InterPro" id="IPR008972">
    <property type="entry name" value="Cupredoxin"/>
</dbReference>
<feature type="domain" description="Blue (type 1) copper" evidence="11">
    <location>
        <begin position="54"/>
        <end position="149"/>
    </location>
</feature>
<reference evidence="12 13" key="1">
    <citation type="journal article" date="2024" name="Nat. Commun.">
        <title>Phylogenomics reveals the evolutionary origins of lichenization in chlorophyte algae.</title>
        <authorList>
            <person name="Puginier C."/>
            <person name="Libourel C."/>
            <person name="Otte J."/>
            <person name="Skaloud P."/>
            <person name="Haon M."/>
            <person name="Grisel S."/>
            <person name="Petersen M."/>
            <person name="Berrin J.G."/>
            <person name="Delaux P.M."/>
            <person name="Dal Grande F."/>
            <person name="Keller J."/>
        </authorList>
    </citation>
    <scope>NUCLEOTIDE SEQUENCE [LARGE SCALE GENOMIC DNA]</scope>
    <source>
        <strain evidence="12 13">SAG 245.80</strain>
    </source>
</reference>
<evidence type="ECO:0000256" key="1">
    <source>
        <dbReference type="ARBA" id="ARBA00004622"/>
    </source>
</evidence>
<keyword evidence="7 10" id="KW-0793">Thylakoid</keyword>
<comment type="similarity">
    <text evidence="2 10">Belongs to the plastocyanin family.</text>
</comment>
<dbReference type="GO" id="GO:0009535">
    <property type="term" value="C:chloroplast thylakoid membrane"/>
    <property type="evidence" value="ECO:0007669"/>
    <property type="project" value="UniProtKB-SubCell"/>
</dbReference>
<dbReference type="PROSITE" id="PS00196">
    <property type="entry name" value="COPPER_BLUE"/>
    <property type="match status" value="1"/>
</dbReference>
<proteinExistence type="inferred from homology"/>
<dbReference type="PANTHER" id="PTHR34192:SF10">
    <property type="entry name" value="PLASTOCYANIN MAJOR ISOFORM, CHLOROPLASTIC-RELATED"/>
    <property type="match status" value="1"/>
</dbReference>
<dbReference type="PANTHER" id="PTHR34192">
    <property type="entry name" value="PLASTOCYANIN MAJOR ISOFORM, CHLOROPLASTIC-RELATED"/>
    <property type="match status" value="1"/>
</dbReference>
<dbReference type="CDD" id="cd04219">
    <property type="entry name" value="Plastocyanin"/>
    <property type="match status" value="1"/>
</dbReference>
<evidence type="ECO:0000256" key="9">
    <source>
        <dbReference type="PIRSR" id="PIRSR602387-1"/>
    </source>
</evidence>
<dbReference type="AlphaFoldDB" id="A0AAW1QM02"/>
<evidence type="ECO:0000256" key="3">
    <source>
        <dbReference type="ARBA" id="ARBA00022448"/>
    </source>
</evidence>
<evidence type="ECO:0000313" key="13">
    <source>
        <dbReference type="Proteomes" id="UP001445335"/>
    </source>
</evidence>
<keyword evidence="4 9" id="KW-0479">Metal-binding</keyword>
<evidence type="ECO:0000256" key="7">
    <source>
        <dbReference type="ARBA" id="ARBA00023078"/>
    </source>
</evidence>
<feature type="binding site" evidence="9">
    <location>
        <position position="137"/>
    </location>
    <ligand>
        <name>Cu cation</name>
        <dbReference type="ChEBI" id="CHEBI:23378"/>
    </ligand>
</feature>
<comment type="caution">
    <text evidence="12">The sequence shown here is derived from an EMBL/GenBank/DDBJ whole genome shotgun (WGS) entry which is preliminary data.</text>
</comment>
<comment type="subcellular location">
    <subcellularLocation>
        <location evidence="1 10">Plastid</location>
        <location evidence="1 10">Chloroplast thylakoid membrane</location>
        <topology evidence="1 10">Peripheral membrane protein</topology>
        <orientation evidence="1 10">Lumenal side</orientation>
    </subcellularLocation>
</comment>
<evidence type="ECO:0000256" key="10">
    <source>
        <dbReference type="RuleBase" id="RU363020"/>
    </source>
</evidence>
<dbReference type="PRINTS" id="PR00156">
    <property type="entry name" value="COPPERBLUE"/>
</dbReference>
<comment type="cofactor">
    <cofactor evidence="9">
        <name>Cu(2+)</name>
        <dbReference type="ChEBI" id="CHEBI:29036"/>
    </cofactor>
    <text evidence="9">The crystal structure with reduced Cu(1+) has also been determined.</text>
</comment>
<dbReference type="GO" id="GO:0005507">
    <property type="term" value="F:copper ion binding"/>
    <property type="evidence" value="ECO:0007669"/>
    <property type="project" value="UniProtKB-UniRule"/>
</dbReference>
<dbReference type="Pfam" id="PF00127">
    <property type="entry name" value="Copper-bind"/>
    <property type="match status" value="1"/>
</dbReference>
<dbReference type="NCBIfam" id="TIGR02656">
    <property type="entry name" value="cyanin_plasto"/>
    <property type="match status" value="1"/>
</dbReference>
<name>A0AAW1QM02_9CHLO</name>
<evidence type="ECO:0000256" key="2">
    <source>
        <dbReference type="ARBA" id="ARBA00005338"/>
    </source>
</evidence>
<feature type="binding site" evidence="9">
    <location>
        <position position="134"/>
    </location>
    <ligand>
        <name>Cu cation</name>
        <dbReference type="ChEBI" id="CHEBI:23378"/>
    </ligand>
</feature>
<organism evidence="12 13">
    <name type="scientific">Elliptochloris bilobata</name>
    <dbReference type="NCBI Taxonomy" id="381761"/>
    <lineage>
        <taxon>Eukaryota</taxon>
        <taxon>Viridiplantae</taxon>
        <taxon>Chlorophyta</taxon>
        <taxon>core chlorophytes</taxon>
        <taxon>Trebouxiophyceae</taxon>
        <taxon>Trebouxiophyceae incertae sedis</taxon>
        <taxon>Elliptochloris clade</taxon>
        <taxon>Elliptochloris</taxon>
    </lineage>
</organism>
<dbReference type="Proteomes" id="UP001445335">
    <property type="component" value="Unassembled WGS sequence"/>
</dbReference>
<comment type="function">
    <text evidence="10">Participates in electron transfer between P700 and the cytochrome b6-f complex in photosystem I.</text>
</comment>
<dbReference type="PRINTS" id="PR00157">
    <property type="entry name" value="PLASTOCYANIN"/>
</dbReference>
<dbReference type="InterPro" id="IPR001235">
    <property type="entry name" value="Copper_blue_Plastocyanin"/>
</dbReference>
<evidence type="ECO:0000256" key="4">
    <source>
        <dbReference type="ARBA" id="ARBA00022723"/>
    </source>
</evidence>
<protein>
    <recommendedName>
        <fullName evidence="10">Plastocyanin</fullName>
    </recommendedName>
</protein>